<evidence type="ECO:0008006" key="2">
    <source>
        <dbReference type="Google" id="ProtNLM"/>
    </source>
</evidence>
<accession>X1BFC0</accession>
<comment type="caution">
    <text evidence="1">The sequence shown here is derived from an EMBL/GenBank/DDBJ whole genome shotgun (WGS) entry which is preliminary data.</text>
</comment>
<proteinExistence type="predicted"/>
<gene>
    <name evidence="1" type="ORF">S01H4_21822</name>
</gene>
<evidence type="ECO:0000313" key="1">
    <source>
        <dbReference type="EMBL" id="GAG82813.1"/>
    </source>
</evidence>
<dbReference type="EMBL" id="BART01009930">
    <property type="protein sequence ID" value="GAG82813.1"/>
    <property type="molecule type" value="Genomic_DNA"/>
</dbReference>
<sequence length="163" mass="19017">ASEKGIETISFDIDPGAIERNYIEGLKRNEIKVLPLLLDLTNPSPAIGWENRERISFIERGPTETILALALIHHLAISNNLSFEYCSNFFCRLCKHLIIEFIPKSDSQVKRLLQTRKDIFPHYDRKNFEQKFSIYFKILESKKVDDSERILYLMKAKDNKSVL</sequence>
<reference evidence="1" key="1">
    <citation type="journal article" date="2014" name="Front. Microbiol.">
        <title>High frequency of phylogenetically diverse reductive dehalogenase-homologous genes in deep subseafloor sedimentary metagenomes.</title>
        <authorList>
            <person name="Kawai M."/>
            <person name="Futagami T."/>
            <person name="Toyoda A."/>
            <person name="Takaki Y."/>
            <person name="Nishi S."/>
            <person name="Hori S."/>
            <person name="Arai W."/>
            <person name="Tsubouchi T."/>
            <person name="Morono Y."/>
            <person name="Uchiyama I."/>
            <person name="Ito T."/>
            <person name="Fujiyama A."/>
            <person name="Inagaki F."/>
            <person name="Takami H."/>
        </authorList>
    </citation>
    <scope>NUCLEOTIDE SEQUENCE</scope>
    <source>
        <strain evidence="1">Expedition CK06-06</strain>
    </source>
</reference>
<organism evidence="1">
    <name type="scientific">marine sediment metagenome</name>
    <dbReference type="NCBI Taxonomy" id="412755"/>
    <lineage>
        <taxon>unclassified sequences</taxon>
        <taxon>metagenomes</taxon>
        <taxon>ecological metagenomes</taxon>
    </lineage>
</organism>
<name>X1BFC0_9ZZZZ</name>
<feature type="non-terminal residue" evidence="1">
    <location>
        <position position="1"/>
    </location>
</feature>
<protein>
    <recommendedName>
        <fullName evidence="2">SAM-dependent methyltransferase</fullName>
    </recommendedName>
</protein>
<dbReference type="AlphaFoldDB" id="X1BFC0"/>